<sequence>MPLAPNLRRSRPKRQNLVHHAHKGRHAIGCHNPESRRRRFEHLDDEEMEEILANGSDTPAVQIIPSMLAQCSPRLERIEEEAEGPRRARETKARAKALGLQGLLPGSRGLMRHRFAPEDMSSEWKASIAHEVLPKTNVMSSA</sequence>
<evidence type="ECO:0000313" key="3">
    <source>
        <dbReference type="Proteomes" id="UP001642484"/>
    </source>
</evidence>
<proteinExistence type="predicted"/>
<accession>A0ABP0MXQ0</accession>
<protein>
    <recommendedName>
        <fullName evidence="4">Ribosome biogenesis protein NOP53</fullName>
    </recommendedName>
</protein>
<feature type="compositionally biased region" description="Basic residues" evidence="1">
    <location>
        <begin position="8"/>
        <end position="28"/>
    </location>
</feature>
<keyword evidence="3" id="KW-1185">Reference proteome</keyword>
<gene>
    <name evidence="2" type="ORF">CCMP2556_LOCUS27776</name>
</gene>
<reference evidence="2 3" key="1">
    <citation type="submission" date="2024-02" db="EMBL/GenBank/DDBJ databases">
        <authorList>
            <person name="Chen Y."/>
            <person name="Shah S."/>
            <person name="Dougan E. K."/>
            <person name="Thang M."/>
            <person name="Chan C."/>
        </authorList>
    </citation>
    <scope>NUCLEOTIDE SEQUENCE [LARGE SCALE GENOMIC DNA]</scope>
</reference>
<organism evidence="2 3">
    <name type="scientific">Durusdinium trenchii</name>
    <dbReference type="NCBI Taxonomy" id="1381693"/>
    <lineage>
        <taxon>Eukaryota</taxon>
        <taxon>Sar</taxon>
        <taxon>Alveolata</taxon>
        <taxon>Dinophyceae</taxon>
        <taxon>Suessiales</taxon>
        <taxon>Symbiodiniaceae</taxon>
        <taxon>Durusdinium</taxon>
    </lineage>
</organism>
<feature type="region of interest" description="Disordered" evidence="1">
    <location>
        <begin position="1"/>
        <end position="30"/>
    </location>
</feature>
<dbReference type="Proteomes" id="UP001642484">
    <property type="component" value="Unassembled WGS sequence"/>
</dbReference>
<name>A0ABP0MXQ0_9DINO</name>
<comment type="caution">
    <text evidence="2">The sequence shown here is derived from an EMBL/GenBank/DDBJ whole genome shotgun (WGS) entry which is preliminary data.</text>
</comment>
<evidence type="ECO:0000256" key="1">
    <source>
        <dbReference type="SAM" id="MobiDB-lite"/>
    </source>
</evidence>
<evidence type="ECO:0008006" key="4">
    <source>
        <dbReference type="Google" id="ProtNLM"/>
    </source>
</evidence>
<dbReference type="EMBL" id="CAXAMN010020291">
    <property type="protein sequence ID" value="CAK9055938.1"/>
    <property type="molecule type" value="Genomic_DNA"/>
</dbReference>
<evidence type="ECO:0000313" key="2">
    <source>
        <dbReference type="EMBL" id="CAK9055938.1"/>
    </source>
</evidence>